<reference evidence="2" key="1">
    <citation type="journal article" date="2019" name="Int. J. Syst. Evol. Microbiol.">
        <title>The Global Catalogue of Microorganisms (GCM) 10K type strain sequencing project: providing services to taxonomists for standard genome sequencing and annotation.</title>
        <authorList>
            <consortium name="The Broad Institute Genomics Platform"/>
            <consortium name="The Broad Institute Genome Sequencing Center for Infectious Disease"/>
            <person name="Wu L."/>
            <person name="Ma J."/>
        </authorList>
    </citation>
    <scope>NUCLEOTIDE SEQUENCE [LARGE SCALE GENOMIC DNA]</scope>
    <source>
        <strain evidence="2">JCM 18303</strain>
    </source>
</reference>
<dbReference type="InterPro" id="IPR019587">
    <property type="entry name" value="Polyketide_cyclase/dehydratase"/>
</dbReference>
<dbReference type="SUPFAM" id="SSF55961">
    <property type="entry name" value="Bet v1-like"/>
    <property type="match status" value="1"/>
</dbReference>
<dbReference type="Pfam" id="PF10604">
    <property type="entry name" value="Polyketide_cyc2"/>
    <property type="match status" value="1"/>
</dbReference>
<sequence>MTHVIESVTVEIGAPAEHVWRVLVDYPRYPEWNPYTIRVDTTLAIGDPIDLHLPNADGSPGTFVNREYLRVVDAPTHLRYDTATEIPGLFAQRDQWITSLGPDRCTYYTTDAFSGEHADVVVEHSGAWVKAGFDSVAHALKARAEKLWAERP</sequence>
<protein>
    <recommendedName>
        <fullName evidence="3">Polyketide cyclase</fullName>
    </recommendedName>
</protein>
<organism evidence="1 2">
    <name type="scientific">Pseudonocardia eucalypti</name>
    <dbReference type="NCBI Taxonomy" id="648755"/>
    <lineage>
        <taxon>Bacteria</taxon>
        <taxon>Bacillati</taxon>
        <taxon>Actinomycetota</taxon>
        <taxon>Actinomycetes</taxon>
        <taxon>Pseudonocardiales</taxon>
        <taxon>Pseudonocardiaceae</taxon>
        <taxon>Pseudonocardia</taxon>
    </lineage>
</organism>
<accession>A0ABP9QBH9</accession>
<dbReference type="EMBL" id="BAABJP010000015">
    <property type="protein sequence ID" value="GAA5157795.1"/>
    <property type="molecule type" value="Genomic_DNA"/>
</dbReference>
<comment type="caution">
    <text evidence="1">The sequence shown here is derived from an EMBL/GenBank/DDBJ whole genome shotgun (WGS) entry which is preliminary data.</text>
</comment>
<dbReference type="CDD" id="cd07822">
    <property type="entry name" value="SRPBCC_4"/>
    <property type="match status" value="1"/>
</dbReference>
<dbReference type="InterPro" id="IPR023393">
    <property type="entry name" value="START-like_dom_sf"/>
</dbReference>
<proteinExistence type="predicted"/>
<gene>
    <name evidence="1" type="ORF">GCM10023321_36580</name>
</gene>
<dbReference type="RefSeq" id="WP_185059240.1">
    <property type="nucleotide sequence ID" value="NZ_BAABJP010000015.1"/>
</dbReference>
<dbReference type="Gene3D" id="3.30.530.20">
    <property type="match status" value="1"/>
</dbReference>
<keyword evidence="2" id="KW-1185">Reference proteome</keyword>
<evidence type="ECO:0000313" key="2">
    <source>
        <dbReference type="Proteomes" id="UP001428817"/>
    </source>
</evidence>
<dbReference type="Proteomes" id="UP001428817">
    <property type="component" value="Unassembled WGS sequence"/>
</dbReference>
<name>A0ABP9QBH9_9PSEU</name>
<evidence type="ECO:0000313" key="1">
    <source>
        <dbReference type="EMBL" id="GAA5157795.1"/>
    </source>
</evidence>
<evidence type="ECO:0008006" key="3">
    <source>
        <dbReference type="Google" id="ProtNLM"/>
    </source>
</evidence>